<sequence length="90" mass="9895">MKIGSVFDCIEPSEKTFDVLPTSSVDCKICNDSEVCDIVLDNPDGCEIVKFMGRISDLTEVCELSEFIHCGLLMIVRDVFGLDVTEDSAV</sequence>
<gene>
    <name evidence="1" type="primary">ORF81708</name>
</gene>
<proteinExistence type="predicted"/>
<accession>A0A0B6ZV90</accession>
<organism evidence="1">
    <name type="scientific">Arion vulgaris</name>
    <dbReference type="NCBI Taxonomy" id="1028688"/>
    <lineage>
        <taxon>Eukaryota</taxon>
        <taxon>Metazoa</taxon>
        <taxon>Spiralia</taxon>
        <taxon>Lophotrochozoa</taxon>
        <taxon>Mollusca</taxon>
        <taxon>Gastropoda</taxon>
        <taxon>Heterobranchia</taxon>
        <taxon>Euthyneura</taxon>
        <taxon>Panpulmonata</taxon>
        <taxon>Eupulmonata</taxon>
        <taxon>Stylommatophora</taxon>
        <taxon>Helicina</taxon>
        <taxon>Arionoidea</taxon>
        <taxon>Arionidae</taxon>
        <taxon>Arion</taxon>
    </lineage>
</organism>
<dbReference type="EMBL" id="HACG01025407">
    <property type="protein sequence ID" value="CEK72272.1"/>
    <property type="molecule type" value="Transcribed_RNA"/>
</dbReference>
<evidence type="ECO:0000313" key="1">
    <source>
        <dbReference type="EMBL" id="CEK72272.1"/>
    </source>
</evidence>
<feature type="non-terminal residue" evidence="1">
    <location>
        <position position="90"/>
    </location>
</feature>
<protein>
    <submittedName>
        <fullName evidence="1">Uncharacterized protein</fullName>
    </submittedName>
</protein>
<dbReference type="AlphaFoldDB" id="A0A0B6ZV90"/>
<reference evidence="1" key="1">
    <citation type="submission" date="2014-12" db="EMBL/GenBank/DDBJ databases">
        <title>Insight into the proteome of Arion vulgaris.</title>
        <authorList>
            <person name="Aradska J."/>
            <person name="Bulat T."/>
            <person name="Smidak R."/>
            <person name="Sarate P."/>
            <person name="Gangsoo J."/>
            <person name="Sialana F."/>
            <person name="Bilban M."/>
            <person name="Lubec G."/>
        </authorList>
    </citation>
    <scope>NUCLEOTIDE SEQUENCE</scope>
    <source>
        <tissue evidence="1">Skin</tissue>
    </source>
</reference>
<name>A0A0B6ZV90_9EUPU</name>